<dbReference type="EMBL" id="CADCTF010000013">
    <property type="protein sequence ID" value="CAA9213907.1"/>
    <property type="molecule type" value="Genomic_DNA"/>
</dbReference>
<evidence type="ECO:0000313" key="1">
    <source>
        <dbReference type="EMBL" id="CAA9213907.1"/>
    </source>
</evidence>
<protein>
    <recommendedName>
        <fullName evidence="2">MaoC-like domain-containing protein</fullName>
    </recommendedName>
</protein>
<proteinExistence type="predicted"/>
<evidence type="ECO:0008006" key="2">
    <source>
        <dbReference type="Google" id="ProtNLM"/>
    </source>
</evidence>
<dbReference type="InterPro" id="IPR029069">
    <property type="entry name" value="HotDog_dom_sf"/>
</dbReference>
<name>A0A6J4H3I0_9ACTN</name>
<dbReference type="SUPFAM" id="SSF54637">
    <property type="entry name" value="Thioesterase/thiol ester dehydrase-isomerase"/>
    <property type="match status" value="1"/>
</dbReference>
<dbReference type="Gene3D" id="3.10.129.10">
    <property type="entry name" value="Hotdog Thioesterase"/>
    <property type="match status" value="1"/>
</dbReference>
<sequence>MAPFETRKLMAHNTATTSQNKIHDDDVAKRFGFTGGLVPGVDVYAYLSQPVAAAWGTDWLERGSLQGRFVKPVYEGEEIEVVPGPEVEDDGGRTVSLEIRNPAGERCAEGSARLSATAPAGVDISAWPEVVQAAEPPAASPASLAVGTAFGFADVGFHADEAMSYLDDVRDPLPLYREERVAHPGWLLRLANRVLATNVRLGPWIHVGSDTQHLGLLRDGERVGARSLVTREWEKGGHRFVELDVLLARFSGDGGPIARIAHTAIYQPRGA</sequence>
<dbReference type="AlphaFoldDB" id="A0A6J4H3I0"/>
<reference evidence="1" key="1">
    <citation type="submission" date="2020-02" db="EMBL/GenBank/DDBJ databases">
        <authorList>
            <person name="Meier V. D."/>
        </authorList>
    </citation>
    <scope>NUCLEOTIDE SEQUENCE</scope>
    <source>
        <strain evidence="1">AVDCRST_MAG50</strain>
    </source>
</reference>
<accession>A0A6J4H3I0</accession>
<gene>
    <name evidence="1" type="ORF">AVDCRST_MAG50-336</name>
</gene>
<organism evidence="1">
    <name type="scientific">uncultured Acidimicrobiales bacterium</name>
    <dbReference type="NCBI Taxonomy" id="310071"/>
    <lineage>
        <taxon>Bacteria</taxon>
        <taxon>Bacillati</taxon>
        <taxon>Actinomycetota</taxon>
        <taxon>Acidimicrobiia</taxon>
        <taxon>Acidimicrobiales</taxon>
        <taxon>environmental samples</taxon>
    </lineage>
</organism>